<accession>A0A453R9F0</accession>
<dbReference type="PANTHER" id="PTHR22849:SF16">
    <property type="entry name" value="U-BOX DOMAIN-CONTAINING PROTEIN"/>
    <property type="match status" value="1"/>
</dbReference>
<dbReference type="Pfam" id="PF25598">
    <property type="entry name" value="ARM_PUB"/>
    <property type="match status" value="1"/>
</dbReference>
<feature type="compositionally biased region" description="Polar residues" evidence="6">
    <location>
        <begin position="97"/>
        <end position="115"/>
    </location>
</feature>
<feature type="compositionally biased region" description="Polar residues" evidence="6">
    <location>
        <begin position="74"/>
        <end position="83"/>
    </location>
</feature>
<dbReference type="STRING" id="200361.A0A453R9F0"/>
<dbReference type="InterPro" id="IPR058678">
    <property type="entry name" value="ARM_PUB"/>
</dbReference>
<organism evidence="8 9">
    <name type="scientific">Aegilops tauschii subsp. strangulata</name>
    <name type="common">Goatgrass</name>
    <dbReference type="NCBI Taxonomy" id="200361"/>
    <lineage>
        <taxon>Eukaryota</taxon>
        <taxon>Viridiplantae</taxon>
        <taxon>Streptophyta</taxon>
        <taxon>Embryophyta</taxon>
        <taxon>Tracheophyta</taxon>
        <taxon>Spermatophyta</taxon>
        <taxon>Magnoliopsida</taxon>
        <taxon>Liliopsida</taxon>
        <taxon>Poales</taxon>
        <taxon>Poaceae</taxon>
        <taxon>BOP clade</taxon>
        <taxon>Pooideae</taxon>
        <taxon>Triticodae</taxon>
        <taxon>Triticeae</taxon>
        <taxon>Triticinae</taxon>
        <taxon>Aegilops</taxon>
    </lineage>
</organism>
<dbReference type="GO" id="GO:0016567">
    <property type="term" value="P:protein ubiquitination"/>
    <property type="evidence" value="ECO:0007669"/>
    <property type="project" value="UniProtKB-UniRule"/>
</dbReference>
<evidence type="ECO:0000256" key="4">
    <source>
        <dbReference type="ARBA" id="ARBA00022786"/>
    </source>
</evidence>
<dbReference type="SUPFAM" id="SSF48371">
    <property type="entry name" value="ARM repeat"/>
    <property type="match status" value="1"/>
</dbReference>
<dbReference type="PANTHER" id="PTHR22849">
    <property type="entry name" value="WDSAM1 PROTEIN"/>
    <property type="match status" value="1"/>
</dbReference>
<feature type="compositionally biased region" description="Pro residues" evidence="6">
    <location>
        <begin position="60"/>
        <end position="72"/>
    </location>
</feature>
<reference evidence="8" key="3">
    <citation type="journal article" date="2017" name="Nature">
        <title>Genome sequence of the progenitor of the wheat D genome Aegilops tauschii.</title>
        <authorList>
            <person name="Luo M.C."/>
            <person name="Gu Y.Q."/>
            <person name="Puiu D."/>
            <person name="Wang H."/>
            <person name="Twardziok S.O."/>
            <person name="Deal K.R."/>
            <person name="Huo N."/>
            <person name="Zhu T."/>
            <person name="Wang L."/>
            <person name="Wang Y."/>
            <person name="McGuire P.E."/>
            <person name="Liu S."/>
            <person name="Long H."/>
            <person name="Ramasamy R.K."/>
            <person name="Rodriguez J.C."/>
            <person name="Van S.L."/>
            <person name="Yuan L."/>
            <person name="Wang Z."/>
            <person name="Xia Z."/>
            <person name="Xiao L."/>
            <person name="Anderson O.D."/>
            <person name="Ouyang S."/>
            <person name="Liang Y."/>
            <person name="Zimin A.V."/>
            <person name="Pertea G."/>
            <person name="Qi P."/>
            <person name="Bennetzen J.L."/>
            <person name="Dai X."/>
            <person name="Dawson M.W."/>
            <person name="Muller H.G."/>
            <person name="Kugler K."/>
            <person name="Rivarola-Duarte L."/>
            <person name="Spannagl M."/>
            <person name="Mayer K.F.X."/>
            <person name="Lu F.H."/>
            <person name="Bevan M.W."/>
            <person name="Leroy P."/>
            <person name="Li P."/>
            <person name="You F.M."/>
            <person name="Sun Q."/>
            <person name="Liu Z."/>
            <person name="Lyons E."/>
            <person name="Wicker T."/>
            <person name="Salzberg S.L."/>
            <person name="Devos K.M."/>
            <person name="Dvorak J."/>
        </authorList>
    </citation>
    <scope>NUCLEOTIDE SEQUENCE [LARGE SCALE GENOMIC DNA]</scope>
    <source>
        <strain evidence="8">cv. AL8/78</strain>
    </source>
</reference>
<protein>
    <recommendedName>
        <fullName evidence="5 7">U-box domain-containing protein</fullName>
        <ecNumber evidence="5">2.3.2.27</ecNumber>
    </recommendedName>
    <alternativeName>
        <fullName evidence="5">RING-type E3 ubiquitin transferase PUB</fullName>
    </alternativeName>
</protein>
<dbReference type="InterPro" id="IPR045210">
    <property type="entry name" value="RING-Ubox_PUB"/>
</dbReference>
<keyword evidence="9" id="KW-1185">Reference proteome</keyword>
<feature type="region of interest" description="Disordered" evidence="6">
    <location>
        <begin position="1"/>
        <end position="118"/>
    </location>
</feature>
<dbReference type="Gene3D" id="1.25.10.10">
    <property type="entry name" value="Leucine-rich Repeat Variant"/>
    <property type="match status" value="2"/>
</dbReference>
<comment type="catalytic activity">
    <reaction evidence="1 5">
        <text>S-ubiquitinyl-[E2 ubiquitin-conjugating enzyme]-L-cysteine + [acceptor protein]-L-lysine = [E2 ubiquitin-conjugating enzyme]-L-cysteine + N(6)-ubiquitinyl-[acceptor protein]-L-lysine.</text>
        <dbReference type="EC" id="2.3.2.27"/>
    </reaction>
</comment>
<dbReference type="EC" id="2.3.2.27" evidence="5"/>
<sequence>RAACRFSMPSAASTRAERRSRTFKRCVFNGQHSNASTQPQPNEQNNPPPRTSPRVSVSPLPTPPTYVTPLPSPHSTTYISRSTAALPPPDLDLSSLRSNFQPTPTTSTPLRSVQTFPGRGNVRLTDRLEAPPRTPLLVHRMVLPMSRATRLVPELPLLRRGRRPQVADAGNEEELAVPAHFRCPISLELMKDPVTAPTGITYDRESVEGWLARGRATCPVTGGPVRLSDLVPNHATRRMIQDWCVANQAERVPTPKVPVAEADAAEVLAAVSTAARRGNAPVCGQLAARARAIGKESDRNRRCLAAAGAARQLSSAFQSLAGEPVEGTSAAVMGALGKILAALTVFFPLDDEARRCIASPASLKTLVSVLSHGDLAARASAAIVLRELASSADRHTVDVISRTPGVCSALVGLVRNPVSPQATKAALVTAYYLVSGSDRAAARFAELGAVPVVAELLVDADKGTSEKALAVLDSVLCADAGLESARAHALVVPVLVKKMFRVSDMATEFAVSALWRLCRAADAGAGACCAEALRVGAFQKLLLLLQVGCGGVTKDRASELLKLLNGFRGSVECIETVDFRGLKRPF</sequence>
<dbReference type="InterPro" id="IPR045185">
    <property type="entry name" value="PUB22/23/24-like"/>
</dbReference>
<evidence type="ECO:0000256" key="5">
    <source>
        <dbReference type="RuleBase" id="RU369093"/>
    </source>
</evidence>
<dbReference type="SUPFAM" id="SSF57850">
    <property type="entry name" value="RING/U-box"/>
    <property type="match status" value="1"/>
</dbReference>
<proteinExistence type="predicted"/>
<comment type="pathway">
    <text evidence="2 5">Protein modification; protein ubiquitination.</text>
</comment>
<evidence type="ECO:0000256" key="2">
    <source>
        <dbReference type="ARBA" id="ARBA00004906"/>
    </source>
</evidence>
<evidence type="ECO:0000259" key="7">
    <source>
        <dbReference type="PROSITE" id="PS51698"/>
    </source>
</evidence>
<dbReference type="PROSITE" id="PS51698">
    <property type="entry name" value="U_BOX"/>
    <property type="match status" value="1"/>
</dbReference>
<reference evidence="9" key="1">
    <citation type="journal article" date="2014" name="Science">
        <title>Ancient hybridizations among the ancestral genomes of bread wheat.</title>
        <authorList>
            <consortium name="International Wheat Genome Sequencing Consortium,"/>
            <person name="Marcussen T."/>
            <person name="Sandve S.R."/>
            <person name="Heier L."/>
            <person name="Spannagl M."/>
            <person name="Pfeifer M."/>
            <person name="Jakobsen K.S."/>
            <person name="Wulff B.B."/>
            <person name="Steuernagel B."/>
            <person name="Mayer K.F."/>
            <person name="Olsen O.A."/>
        </authorList>
    </citation>
    <scope>NUCLEOTIDE SEQUENCE [LARGE SCALE GENOMIC DNA]</scope>
    <source>
        <strain evidence="9">cv. AL8/78</strain>
    </source>
</reference>
<dbReference type="FunFam" id="3.30.40.10:FF:000442">
    <property type="entry name" value="RING-type E3 ubiquitin transferase"/>
    <property type="match status" value="1"/>
</dbReference>
<dbReference type="InterPro" id="IPR003613">
    <property type="entry name" value="Ubox_domain"/>
</dbReference>
<reference evidence="9" key="2">
    <citation type="journal article" date="2017" name="Nat. Plants">
        <title>The Aegilops tauschii genome reveals multiple impacts of transposons.</title>
        <authorList>
            <person name="Zhao G."/>
            <person name="Zou C."/>
            <person name="Li K."/>
            <person name="Wang K."/>
            <person name="Li T."/>
            <person name="Gao L."/>
            <person name="Zhang X."/>
            <person name="Wang H."/>
            <person name="Yang Z."/>
            <person name="Liu X."/>
            <person name="Jiang W."/>
            <person name="Mao L."/>
            <person name="Kong X."/>
            <person name="Jiao Y."/>
            <person name="Jia J."/>
        </authorList>
    </citation>
    <scope>NUCLEOTIDE SEQUENCE [LARGE SCALE GENOMIC DNA]</scope>
    <source>
        <strain evidence="9">cv. AL8/78</strain>
    </source>
</reference>
<keyword evidence="4 5" id="KW-0833">Ubl conjugation pathway</keyword>
<dbReference type="GO" id="GO:0061630">
    <property type="term" value="F:ubiquitin protein ligase activity"/>
    <property type="evidence" value="ECO:0007669"/>
    <property type="project" value="UniProtKB-UniRule"/>
</dbReference>
<name>A0A453R9F0_AEGTS</name>
<comment type="function">
    <text evidence="5">Functions as an E3 ubiquitin ligase.</text>
</comment>
<dbReference type="SMART" id="SM00504">
    <property type="entry name" value="Ubox"/>
    <property type="match status" value="1"/>
</dbReference>
<evidence type="ECO:0000256" key="3">
    <source>
        <dbReference type="ARBA" id="ARBA00022679"/>
    </source>
</evidence>
<reference evidence="8" key="5">
    <citation type="journal article" date="2021" name="G3 (Bethesda)">
        <title>Aegilops tauschii genome assembly Aet v5.0 features greater sequence contiguity and improved annotation.</title>
        <authorList>
            <person name="Wang L."/>
            <person name="Zhu T."/>
            <person name="Rodriguez J.C."/>
            <person name="Deal K.R."/>
            <person name="Dubcovsky J."/>
            <person name="McGuire P.E."/>
            <person name="Lux T."/>
            <person name="Spannagl M."/>
            <person name="Mayer K.F.X."/>
            <person name="Baldrich P."/>
            <person name="Meyers B.C."/>
            <person name="Huo N."/>
            <person name="Gu Y.Q."/>
            <person name="Zhou H."/>
            <person name="Devos K.M."/>
            <person name="Bennetzen J.L."/>
            <person name="Unver T."/>
            <person name="Budak H."/>
            <person name="Gulick P.J."/>
            <person name="Galiba G."/>
            <person name="Kalapos B."/>
            <person name="Nelson D.R."/>
            <person name="Li P."/>
            <person name="You F.M."/>
            <person name="Luo M.C."/>
            <person name="Dvorak J."/>
        </authorList>
    </citation>
    <scope>NUCLEOTIDE SEQUENCE [LARGE SCALE GENOMIC DNA]</scope>
    <source>
        <strain evidence="8">cv. AL8/78</strain>
    </source>
</reference>
<evidence type="ECO:0000256" key="6">
    <source>
        <dbReference type="SAM" id="MobiDB-lite"/>
    </source>
</evidence>
<evidence type="ECO:0000313" key="8">
    <source>
        <dbReference type="EnsemblPlants" id="AET7Gv20507900.1"/>
    </source>
</evidence>
<dbReference type="AlphaFoldDB" id="A0A453R9F0"/>
<dbReference type="InterPro" id="IPR011989">
    <property type="entry name" value="ARM-like"/>
</dbReference>
<dbReference type="InterPro" id="IPR013083">
    <property type="entry name" value="Znf_RING/FYVE/PHD"/>
</dbReference>
<keyword evidence="3 5" id="KW-0808">Transferase</keyword>
<dbReference type="Pfam" id="PF04564">
    <property type="entry name" value="U-box"/>
    <property type="match status" value="1"/>
</dbReference>
<evidence type="ECO:0000256" key="1">
    <source>
        <dbReference type="ARBA" id="ARBA00000900"/>
    </source>
</evidence>
<dbReference type="EnsemblPlants" id="AET7Gv20507900.1">
    <property type="protein sequence ID" value="AET7Gv20507900.1"/>
    <property type="gene ID" value="AET7Gv20507900"/>
</dbReference>
<dbReference type="UniPathway" id="UPA00143"/>
<reference evidence="8" key="4">
    <citation type="submission" date="2019-03" db="UniProtKB">
        <authorList>
            <consortium name="EnsemblPlants"/>
        </authorList>
    </citation>
    <scope>IDENTIFICATION</scope>
</reference>
<dbReference type="Gramene" id="AET7Gv20507900.1">
    <property type="protein sequence ID" value="AET7Gv20507900.1"/>
    <property type="gene ID" value="AET7Gv20507900"/>
</dbReference>
<feature type="domain" description="U-box" evidence="7">
    <location>
        <begin position="176"/>
        <end position="250"/>
    </location>
</feature>
<dbReference type="CDD" id="cd16664">
    <property type="entry name" value="RING-Ubox_PUB"/>
    <property type="match status" value="1"/>
</dbReference>
<dbReference type="Proteomes" id="UP000015105">
    <property type="component" value="Chromosome 7D"/>
</dbReference>
<dbReference type="InterPro" id="IPR016024">
    <property type="entry name" value="ARM-type_fold"/>
</dbReference>
<evidence type="ECO:0000313" key="9">
    <source>
        <dbReference type="Proteomes" id="UP000015105"/>
    </source>
</evidence>
<dbReference type="Gene3D" id="3.30.40.10">
    <property type="entry name" value="Zinc/RING finger domain, C3HC4 (zinc finger)"/>
    <property type="match status" value="1"/>
</dbReference>